<gene>
    <name evidence="4" type="ORF">CWS20_26800</name>
</gene>
<comment type="similarity">
    <text evidence="1">In the N-terminal section; belongs to the LXG family.</text>
</comment>
<dbReference type="Proteomes" id="UP000233343">
    <property type="component" value="Unassembled WGS sequence"/>
</dbReference>
<dbReference type="RefSeq" id="WP_066192346.1">
    <property type="nucleotide sequence ID" value="NZ_JARMMB010000060.1"/>
</dbReference>
<evidence type="ECO:0000259" key="3">
    <source>
        <dbReference type="PROSITE" id="PS51756"/>
    </source>
</evidence>
<dbReference type="Pfam" id="PF04740">
    <property type="entry name" value="LXG"/>
    <property type="match status" value="1"/>
</dbReference>
<reference evidence="4 5" key="1">
    <citation type="journal article" date="2010" name="Int. J. Syst. Evol. Microbiol.">
        <title>Bacillus horneckiae sp. nov., isolated from a spacecraft-assembly clean room.</title>
        <authorList>
            <person name="Vaishampayan P."/>
            <person name="Probst A."/>
            <person name="Krishnamurthi S."/>
            <person name="Ghosh S."/>
            <person name="Osman S."/>
            <person name="McDowall A."/>
            <person name="Ruckmani A."/>
            <person name="Mayilraj S."/>
            <person name="Venkateswaran K."/>
        </authorList>
    </citation>
    <scope>NUCLEOTIDE SEQUENCE [LARGE SCALE GENOMIC DNA]</scope>
    <source>
        <strain evidence="5">1PO1SC</strain>
    </source>
</reference>
<sequence>MKTLDSQSLHNGIDQLQKKIETQINQLKQLENSIDSFSNLENSFSGTGGKAIRSFYEDWHLPFLSFYYYTLTDYERVLTSIKKASKSLESNSNGFIRQSFLEGELTTGLHKLKSITTGLVDEANDTLEGVSDIVYVPRLSDQSFHSHVQRANRRIEETIEDLNVFDRTETNELDSVAQDLQLMKSYITEIQGMFKSGGLSIENYNADQLKEKPDFQALKSNLAERELVNIGNMFTNPFDYINQKMSFGDMLLAGYQSSMAIATLAFSRKLNVHYFRSKPTLWNKIRGKYEFSVRMDPSWTSKGKHSSKMAKKLLDFSRAPMPSNPVMRSLQKFVKSYNSPSHLFKHVAGFPKNFDKISGKDFMKGNQVRMAAGTKEVLGKSITNSGFAKVGARIPGIGTGISIAANFGEIFTPENMDKSYSERAGRFIGGLSADLVAIGAGAKVGATIGSVGGPVGIIIGGSVGALAGGVLSSKIGDIAKDFGEKVGKEVEEKINNISSTITEAGGNLAKSISSWFN</sequence>
<dbReference type="PROSITE" id="PS51756">
    <property type="entry name" value="LXG"/>
    <property type="match status" value="1"/>
</dbReference>
<accession>A0A2N0Z8S0</accession>
<comment type="caution">
    <text evidence="4">The sequence shown here is derived from an EMBL/GenBank/DDBJ whole genome shotgun (WGS) entry which is preliminary data.</text>
</comment>
<organism evidence="4 5">
    <name type="scientific">Cytobacillus horneckiae</name>
    <dbReference type="NCBI Taxonomy" id="549687"/>
    <lineage>
        <taxon>Bacteria</taxon>
        <taxon>Bacillati</taxon>
        <taxon>Bacillota</taxon>
        <taxon>Bacilli</taxon>
        <taxon>Bacillales</taxon>
        <taxon>Bacillaceae</taxon>
        <taxon>Cytobacillus</taxon>
    </lineage>
</organism>
<feature type="coiled-coil region" evidence="2">
    <location>
        <begin position="13"/>
        <end position="40"/>
    </location>
</feature>
<evidence type="ECO:0000313" key="5">
    <source>
        <dbReference type="Proteomes" id="UP000233343"/>
    </source>
</evidence>
<dbReference type="EMBL" id="PISD01000086">
    <property type="protein sequence ID" value="PKG25904.1"/>
    <property type="molecule type" value="Genomic_DNA"/>
</dbReference>
<keyword evidence="2" id="KW-0175">Coiled coil</keyword>
<proteinExistence type="inferred from homology"/>
<feature type="domain" description="LXG" evidence="3">
    <location>
        <begin position="1"/>
        <end position="235"/>
    </location>
</feature>
<protein>
    <recommendedName>
        <fullName evidence="3">LXG domain-containing protein</fullName>
    </recommendedName>
</protein>
<dbReference type="AlphaFoldDB" id="A0A2N0Z8S0"/>
<evidence type="ECO:0000313" key="4">
    <source>
        <dbReference type="EMBL" id="PKG25904.1"/>
    </source>
</evidence>
<evidence type="ECO:0000256" key="2">
    <source>
        <dbReference type="SAM" id="Coils"/>
    </source>
</evidence>
<evidence type="ECO:0000256" key="1">
    <source>
        <dbReference type="ARBA" id="ARBA00034117"/>
    </source>
</evidence>
<keyword evidence="5" id="KW-1185">Reference proteome</keyword>
<dbReference type="InterPro" id="IPR006829">
    <property type="entry name" value="LXG_dom"/>
</dbReference>
<name>A0A2N0Z8S0_9BACI</name>